<accession>A0ABD5QK96</accession>
<dbReference type="RefSeq" id="WP_224828739.1">
    <property type="nucleotide sequence ID" value="NZ_JAIVEF010000010.1"/>
</dbReference>
<organism evidence="4 5">
    <name type="scientific">Saliphagus infecundisoli</name>
    <dbReference type="NCBI Taxonomy" id="1849069"/>
    <lineage>
        <taxon>Archaea</taxon>
        <taxon>Methanobacteriati</taxon>
        <taxon>Methanobacteriota</taxon>
        <taxon>Stenosarchaea group</taxon>
        <taxon>Halobacteria</taxon>
        <taxon>Halobacteriales</taxon>
        <taxon>Natrialbaceae</taxon>
        <taxon>Saliphagus</taxon>
    </lineage>
</organism>
<dbReference type="Proteomes" id="UP001595925">
    <property type="component" value="Unassembled WGS sequence"/>
</dbReference>
<evidence type="ECO:0000256" key="1">
    <source>
        <dbReference type="SAM" id="MobiDB-lite"/>
    </source>
</evidence>
<keyword evidence="2" id="KW-0472">Membrane</keyword>
<dbReference type="AlphaFoldDB" id="A0ABD5QK96"/>
<proteinExistence type="predicted"/>
<keyword evidence="5" id="KW-1185">Reference proteome</keyword>
<feature type="transmembrane region" description="Helical" evidence="2">
    <location>
        <begin position="37"/>
        <end position="57"/>
    </location>
</feature>
<evidence type="ECO:0000313" key="4">
    <source>
        <dbReference type="EMBL" id="MFC4990203.1"/>
    </source>
</evidence>
<evidence type="ECO:0000256" key="2">
    <source>
        <dbReference type="SAM" id="Phobius"/>
    </source>
</evidence>
<feature type="region of interest" description="Disordered" evidence="1">
    <location>
        <begin position="140"/>
        <end position="164"/>
    </location>
</feature>
<gene>
    <name evidence="4" type="ORF">ACFPFO_21135</name>
</gene>
<name>A0ABD5QK96_9EURY</name>
<evidence type="ECO:0000259" key="3">
    <source>
        <dbReference type="Pfam" id="PF09851"/>
    </source>
</evidence>
<sequence>MSGDPATRARENATAIASTIVTGLWLALLISGFGGSLWLAVMLIGYMVVVPLVALLYGDEEDRAEWWDGMWGDTDWDDWGEWWGEDEREDRPAERELEPGRRDALETLRERYAAGELTDEQFEHKLERLLEVETVEDASEWARARSGDRENPHGDTDRHLERER</sequence>
<evidence type="ECO:0000313" key="5">
    <source>
        <dbReference type="Proteomes" id="UP001595925"/>
    </source>
</evidence>
<comment type="caution">
    <text evidence="4">The sequence shown here is derived from an EMBL/GenBank/DDBJ whole genome shotgun (WGS) entry which is preliminary data.</text>
</comment>
<dbReference type="EMBL" id="JBHSJG010000063">
    <property type="protein sequence ID" value="MFC4990203.1"/>
    <property type="molecule type" value="Genomic_DNA"/>
</dbReference>
<keyword evidence="2" id="KW-1133">Transmembrane helix</keyword>
<dbReference type="Pfam" id="PF09851">
    <property type="entry name" value="SHOCT"/>
    <property type="match status" value="1"/>
</dbReference>
<dbReference type="InterPro" id="IPR018649">
    <property type="entry name" value="SHOCT"/>
</dbReference>
<feature type="domain" description="SHOCT" evidence="3">
    <location>
        <begin position="103"/>
        <end position="130"/>
    </location>
</feature>
<keyword evidence="2" id="KW-0812">Transmembrane</keyword>
<reference evidence="4 5" key="1">
    <citation type="journal article" date="2019" name="Int. J. Syst. Evol. Microbiol.">
        <title>The Global Catalogue of Microorganisms (GCM) 10K type strain sequencing project: providing services to taxonomists for standard genome sequencing and annotation.</title>
        <authorList>
            <consortium name="The Broad Institute Genomics Platform"/>
            <consortium name="The Broad Institute Genome Sequencing Center for Infectious Disease"/>
            <person name="Wu L."/>
            <person name="Ma J."/>
        </authorList>
    </citation>
    <scope>NUCLEOTIDE SEQUENCE [LARGE SCALE GENOMIC DNA]</scope>
    <source>
        <strain evidence="4 5">CGMCC 1.15824</strain>
    </source>
</reference>
<feature type="transmembrane region" description="Helical" evidence="2">
    <location>
        <begin position="12"/>
        <end position="31"/>
    </location>
</feature>
<protein>
    <submittedName>
        <fullName evidence="4">SHOCT domain-containing protein</fullName>
    </submittedName>
</protein>